<dbReference type="RefSeq" id="WP_074754299.1">
    <property type="nucleotide sequence ID" value="NZ_FOGJ01000003.1"/>
</dbReference>
<dbReference type="EMBL" id="FOGJ01000003">
    <property type="protein sequence ID" value="SER22290.1"/>
    <property type="molecule type" value="Genomic_DNA"/>
</dbReference>
<dbReference type="PROSITE" id="PS00409">
    <property type="entry name" value="PROKAR_NTER_METHYL"/>
    <property type="match status" value="1"/>
</dbReference>
<protein>
    <submittedName>
        <fullName evidence="2">Prepilin-type N-terminal cleavage/methylation domain-containing protein</fullName>
    </submittedName>
</protein>
<evidence type="ECO:0000313" key="2">
    <source>
        <dbReference type="EMBL" id="SER22290.1"/>
    </source>
</evidence>
<dbReference type="PANTHER" id="PTHR30093">
    <property type="entry name" value="GENERAL SECRETION PATHWAY PROTEIN G"/>
    <property type="match status" value="1"/>
</dbReference>
<feature type="transmembrane region" description="Helical" evidence="1">
    <location>
        <begin position="21"/>
        <end position="46"/>
    </location>
</feature>
<keyword evidence="1" id="KW-1133">Transmembrane helix</keyword>
<reference evidence="2 3" key="1">
    <citation type="submission" date="2016-10" db="EMBL/GenBank/DDBJ databases">
        <authorList>
            <person name="de Groot N.N."/>
        </authorList>
    </citation>
    <scope>NUCLEOTIDE SEQUENCE [LARGE SCALE GENOMIC DNA]</scope>
    <source>
        <strain evidence="2 3">AR40</strain>
    </source>
</reference>
<proteinExistence type="predicted"/>
<dbReference type="InterPro" id="IPR045584">
    <property type="entry name" value="Pilin-like"/>
</dbReference>
<gene>
    <name evidence="2" type="ORF">SAMN04487884_10379</name>
</gene>
<organism evidence="2 3">
    <name type="scientific">Butyrivibrio fibrisolvens</name>
    <dbReference type="NCBI Taxonomy" id="831"/>
    <lineage>
        <taxon>Bacteria</taxon>
        <taxon>Bacillati</taxon>
        <taxon>Bacillota</taxon>
        <taxon>Clostridia</taxon>
        <taxon>Lachnospirales</taxon>
        <taxon>Lachnospiraceae</taxon>
        <taxon>Butyrivibrio</taxon>
    </lineage>
</organism>
<name>A0A1H9MEX7_BUTFI</name>
<dbReference type="AlphaFoldDB" id="A0A1H9MEX7"/>
<dbReference type="Proteomes" id="UP000182584">
    <property type="component" value="Unassembled WGS sequence"/>
</dbReference>
<dbReference type="NCBIfam" id="TIGR02532">
    <property type="entry name" value="IV_pilin_GFxxxE"/>
    <property type="match status" value="1"/>
</dbReference>
<accession>A0A1H9MEX7</accession>
<sequence>MIKFMRNYKNNTENNEEDNKGFSLVELIIVIAIMAILVAVLAPQFLQYVERSRNSTDATNATSIVAAVQTYIADPANASDVKGFTGGTVAVSSSGYTADGVLKKALEAAGYASEDSISCKSTSAWTDYSIEFTYSNGNLAFEYKDTTFASYMKTGSVSTTIGG</sequence>
<dbReference type="SUPFAM" id="SSF54523">
    <property type="entry name" value="Pili subunits"/>
    <property type="match status" value="1"/>
</dbReference>
<dbReference type="Gene3D" id="3.30.700.10">
    <property type="entry name" value="Glycoprotein, Type 4 Pilin"/>
    <property type="match status" value="1"/>
</dbReference>
<evidence type="ECO:0000256" key="1">
    <source>
        <dbReference type="SAM" id="Phobius"/>
    </source>
</evidence>
<keyword evidence="1" id="KW-0472">Membrane</keyword>
<dbReference type="Pfam" id="PF07963">
    <property type="entry name" value="N_methyl"/>
    <property type="match status" value="1"/>
</dbReference>
<dbReference type="InterPro" id="IPR012902">
    <property type="entry name" value="N_methyl_site"/>
</dbReference>
<evidence type="ECO:0000313" key="3">
    <source>
        <dbReference type="Proteomes" id="UP000182584"/>
    </source>
</evidence>
<keyword evidence="1" id="KW-0812">Transmembrane</keyword>